<reference evidence="2 3" key="1">
    <citation type="submission" date="2020-04" db="EMBL/GenBank/DDBJ databases">
        <title>Zoogloea sp. G-4-1-14 isolated from soil.</title>
        <authorList>
            <person name="Dahal R.H."/>
        </authorList>
    </citation>
    <scope>NUCLEOTIDE SEQUENCE [LARGE SCALE GENOMIC DNA]</scope>
    <source>
        <strain evidence="2 3">G-4-1-14</strain>
    </source>
</reference>
<gene>
    <name evidence="2" type="ORF">HHL15_04480</name>
</gene>
<keyword evidence="3" id="KW-1185">Reference proteome</keyword>
<dbReference type="InterPro" id="IPR009081">
    <property type="entry name" value="PP-bd_ACP"/>
</dbReference>
<proteinExistence type="predicted"/>
<accession>A0A848G3H3</accession>
<evidence type="ECO:0000313" key="3">
    <source>
        <dbReference type="Proteomes" id="UP000580043"/>
    </source>
</evidence>
<organism evidence="2 3">
    <name type="scientific">Zoogloea dura</name>
    <dbReference type="NCBI Taxonomy" id="2728840"/>
    <lineage>
        <taxon>Bacteria</taxon>
        <taxon>Pseudomonadati</taxon>
        <taxon>Pseudomonadota</taxon>
        <taxon>Betaproteobacteria</taxon>
        <taxon>Rhodocyclales</taxon>
        <taxon>Zoogloeaceae</taxon>
        <taxon>Zoogloea</taxon>
    </lineage>
</organism>
<sequence>MTHSVRDFILQLLREKGPLPAGDIDTYNYFDSGHIDSLGLIKFFMRIEDQFSIEITAQDMSDPALRTVAGMVSLIERKAHAG</sequence>
<feature type="domain" description="Carrier" evidence="1">
    <location>
        <begin position="1"/>
        <end position="79"/>
    </location>
</feature>
<dbReference type="RefSeq" id="WP_169144618.1">
    <property type="nucleotide sequence ID" value="NZ_JABBGA010000002.1"/>
</dbReference>
<dbReference type="SUPFAM" id="SSF47336">
    <property type="entry name" value="ACP-like"/>
    <property type="match status" value="1"/>
</dbReference>
<name>A0A848G3H3_9RHOO</name>
<dbReference type="Proteomes" id="UP000580043">
    <property type="component" value="Unassembled WGS sequence"/>
</dbReference>
<dbReference type="InterPro" id="IPR036736">
    <property type="entry name" value="ACP-like_sf"/>
</dbReference>
<dbReference type="EMBL" id="JABBGA010000002">
    <property type="protein sequence ID" value="NML24983.1"/>
    <property type="molecule type" value="Genomic_DNA"/>
</dbReference>
<protein>
    <submittedName>
        <fullName evidence="2">Acyl carrier protein</fullName>
    </submittedName>
</protein>
<dbReference type="Pfam" id="PF00550">
    <property type="entry name" value="PP-binding"/>
    <property type="match status" value="1"/>
</dbReference>
<evidence type="ECO:0000259" key="1">
    <source>
        <dbReference type="PROSITE" id="PS50075"/>
    </source>
</evidence>
<dbReference type="PROSITE" id="PS50075">
    <property type="entry name" value="CARRIER"/>
    <property type="match status" value="1"/>
</dbReference>
<evidence type="ECO:0000313" key="2">
    <source>
        <dbReference type="EMBL" id="NML24983.1"/>
    </source>
</evidence>
<dbReference type="AlphaFoldDB" id="A0A848G3H3"/>
<dbReference type="Gene3D" id="1.10.1200.10">
    <property type="entry name" value="ACP-like"/>
    <property type="match status" value="1"/>
</dbReference>
<comment type="caution">
    <text evidence="2">The sequence shown here is derived from an EMBL/GenBank/DDBJ whole genome shotgun (WGS) entry which is preliminary data.</text>
</comment>